<name>A0A1Y5T0U6_9RHOB</name>
<dbReference type="AlphaFoldDB" id="A0A1Y5T0U6"/>
<keyword evidence="1" id="KW-0812">Transmembrane</keyword>
<evidence type="ECO:0000313" key="2">
    <source>
        <dbReference type="EMBL" id="SLN53034.1"/>
    </source>
</evidence>
<feature type="transmembrane region" description="Helical" evidence="1">
    <location>
        <begin position="6"/>
        <end position="24"/>
    </location>
</feature>
<organism evidence="2 3">
    <name type="scientific">Pseudooctadecabacter jejudonensis</name>
    <dbReference type="NCBI Taxonomy" id="1391910"/>
    <lineage>
        <taxon>Bacteria</taxon>
        <taxon>Pseudomonadati</taxon>
        <taxon>Pseudomonadota</taxon>
        <taxon>Alphaproteobacteria</taxon>
        <taxon>Rhodobacterales</taxon>
        <taxon>Paracoccaceae</taxon>
        <taxon>Pseudooctadecabacter</taxon>
    </lineage>
</organism>
<accession>A0A1Y5T0U6</accession>
<sequence length="53" mass="5857">MIFKIVSLFLIGMGVLAMFGKLTVPGMKRLTDAKCRRCGRFTFGKPCDCKGRG</sequence>
<proteinExistence type="predicted"/>
<keyword evidence="3" id="KW-1185">Reference proteome</keyword>
<gene>
    <name evidence="2" type="ORF">PSJ8397_02754</name>
</gene>
<protein>
    <submittedName>
        <fullName evidence="2">Uncharacterized protein</fullName>
    </submittedName>
</protein>
<keyword evidence="1" id="KW-1133">Transmembrane helix</keyword>
<dbReference type="EMBL" id="FWFT01000005">
    <property type="protein sequence ID" value="SLN53034.1"/>
    <property type="molecule type" value="Genomic_DNA"/>
</dbReference>
<keyword evidence="1" id="KW-0472">Membrane</keyword>
<evidence type="ECO:0000313" key="3">
    <source>
        <dbReference type="Proteomes" id="UP000193623"/>
    </source>
</evidence>
<dbReference type="Proteomes" id="UP000193623">
    <property type="component" value="Unassembled WGS sequence"/>
</dbReference>
<reference evidence="2 3" key="1">
    <citation type="submission" date="2017-03" db="EMBL/GenBank/DDBJ databases">
        <authorList>
            <person name="Afonso C.L."/>
            <person name="Miller P.J."/>
            <person name="Scott M.A."/>
            <person name="Spackman E."/>
            <person name="Goraichik I."/>
            <person name="Dimitrov K.M."/>
            <person name="Suarez D.L."/>
            <person name="Swayne D.E."/>
        </authorList>
    </citation>
    <scope>NUCLEOTIDE SEQUENCE [LARGE SCALE GENOMIC DNA]</scope>
    <source>
        <strain evidence="2 3">CECT 8397</strain>
    </source>
</reference>
<evidence type="ECO:0000256" key="1">
    <source>
        <dbReference type="SAM" id="Phobius"/>
    </source>
</evidence>